<organism evidence="2 3">
    <name type="scientific">Pontibacillus salicampi</name>
    <dbReference type="NCBI Taxonomy" id="1449801"/>
    <lineage>
        <taxon>Bacteria</taxon>
        <taxon>Bacillati</taxon>
        <taxon>Bacillota</taxon>
        <taxon>Bacilli</taxon>
        <taxon>Bacillales</taxon>
        <taxon>Bacillaceae</taxon>
        <taxon>Pontibacillus</taxon>
    </lineage>
</organism>
<dbReference type="InterPro" id="IPR025055">
    <property type="entry name" value="Ena_core"/>
</dbReference>
<dbReference type="EMBL" id="JBHLTP010000011">
    <property type="protein sequence ID" value="MFC0524820.1"/>
    <property type="molecule type" value="Genomic_DNA"/>
</dbReference>
<accession>A0ABV6LQY2</accession>
<proteinExistence type="predicted"/>
<evidence type="ECO:0000313" key="2">
    <source>
        <dbReference type="EMBL" id="MFC0524820.1"/>
    </source>
</evidence>
<dbReference type="Proteomes" id="UP001589836">
    <property type="component" value="Unassembled WGS sequence"/>
</dbReference>
<evidence type="ECO:0000313" key="3">
    <source>
        <dbReference type="Proteomes" id="UP001589836"/>
    </source>
</evidence>
<sequence>MNYRQFLQECDLELAPSGCPGIFPPKPTPPPIPPANCTIVKNEVCGNIEQPCDGSWVEYWSTIGLPEAPSGSLIVYNGSGCTMNVRAVINGQLLTILNVTERNQSKSVTVDGIEMIEVQCLSETTGARCSGRFCLTIQYPKICGDVE</sequence>
<dbReference type="Pfam" id="PF13157">
    <property type="entry name" value="Enas"/>
    <property type="match status" value="1"/>
</dbReference>
<gene>
    <name evidence="2" type="ORF">ACFFGV_14675</name>
</gene>
<feature type="domain" description="Endospore appendages core" evidence="1">
    <location>
        <begin position="36"/>
        <end position="140"/>
    </location>
</feature>
<dbReference type="RefSeq" id="WP_377349222.1">
    <property type="nucleotide sequence ID" value="NZ_JBHLTP010000011.1"/>
</dbReference>
<evidence type="ECO:0000259" key="1">
    <source>
        <dbReference type="Pfam" id="PF13157"/>
    </source>
</evidence>
<name>A0ABV6LQY2_9BACI</name>
<protein>
    <submittedName>
        <fullName evidence="2">S-Ena type endospore appendage</fullName>
    </submittedName>
</protein>
<keyword evidence="3" id="KW-1185">Reference proteome</keyword>
<reference evidence="2 3" key="1">
    <citation type="submission" date="2024-09" db="EMBL/GenBank/DDBJ databases">
        <authorList>
            <person name="Sun Q."/>
            <person name="Mori K."/>
        </authorList>
    </citation>
    <scope>NUCLEOTIDE SEQUENCE [LARGE SCALE GENOMIC DNA]</scope>
    <source>
        <strain evidence="2 3">NCAIM B.02529</strain>
    </source>
</reference>
<comment type="caution">
    <text evidence="2">The sequence shown here is derived from an EMBL/GenBank/DDBJ whole genome shotgun (WGS) entry which is preliminary data.</text>
</comment>